<feature type="chain" id="PRO_5012885058" evidence="1">
    <location>
        <begin position="27"/>
        <end position="88"/>
    </location>
</feature>
<evidence type="ECO:0000313" key="3">
    <source>
        <dbReference type="Proteomes" id="UP000187012"/>
    </source>
</evidence>
<feature type="signal peptide" evidence="1">
    <location>
        <begin position="1"/>
        <end position="26"/>
    </location>
</feature>
<dbReference type="Proteomes" id="UP000187012">
    <property type="component" value="Unassembled WGS sequence"/>
</dbReference>
<evidence type="ECO:0000256" key="1">
    <source>
        <dbReference type="SAM" id="SignalP"/>
    </source>
</evidence>
<evidence type="ECO:0000313" key="2">
    <source>
        <dbReference type="EMBL" id="SIT49737.1"/>
    </source>
</evidence>
<name>A0A1N7SQK5_9BURK</name>
<reference evidence="2 3" key="1">
    <citation type="submission" date="2016-12" db="EMBL/GenBank/DDBJ databases">
        <authorList>
            <person name="Song W.-J."/>
            <person name="Kurnit D.M."/>
        </authorList>
    </citation>
    <scope>NUCLEOTIDE SEQUENCE [LARGE SCALE GENOMIC DNA]</scope>
    <source>
        <strain evidence="2 3">STM7296</strain>
    </source>
</reference>
<dbReference type="AlphaFoldDB" id="A0A1N7SQK5"/>
<dbReference type="EMBL" id="CYGX02000172">
    <property type="protein sequence ID" value="SIT49737.1"/>
    <property type="molecule type" value="Genomic_DNA"/>
</dbReference>
<gene>
    <name evidence="2" type="ORF">BN2475_1720001</name>
</gene>
<keyword evidence="1" id="KW-0732">Signal</keyword>
<proteinExistence type="predicted"/>
<accession>A0A1N7SQK5</accession>
<sequence length="88" mass="9910">MNRITMKLFNVFAILICSATPYLIHASENKGTENNLKIADSSIEPRRGRNKCWSGKNCTGKIISHVQHAHNCAGKSFYDVDKRQCTNL</sequence>
<protein>
    <submittedName>
        <fullName evidence="2">Uncharacterized protein</fullName>
    </submittedName>
</protein>
<keyword evidence="3" id="KW-1185">Reference proteome</keyword>
<organism evidence="2 3">
    <name type="scientific">Paraburkholderia ribeironis</name>
    <dbReference type="NCBI Taxonomy" id="1247936"/>
    <lineage>
        <taxon>Bacteria</taxon>
        <taxon>Pseudomonadati</taxon>
        <taxon>Pseudomonadota</taxon>
        <taxon>Betaproteobacteria</taxon>
        <taxon>Burkholderiales</taxon>
        <taxon>Burkholderiaceae</taxon>
        <taxon>Paraburkholderia</taxon>
    </lineage>
</organism>